<evidence type="ECO:0000313" key="3">
    <source>
        <dbReference type="Proteomes" id="UP000050794"/>
    </source>
</evidence>
<evidence type="ECO:0000313" key="2">
    <source>
        <dbReference type="EMBL" id="VDM51059.1"/>
    </source>
</evidence>
<gene>
    <name evidence="2" type="ORF">TCNE_LOCUS19738</name>
</gene>
<protein>
    <submittedName>
        <fullName evidence="2 4">Uncharacterized protein</fullName>
    </submittedName>
</protein>
<organism evidence="3 4">
    <name type="scientific">Toxocara canis</name>
    <name type="common">Canine roundworm</name>
    <dbReference type="NCBI Taxonomy" id="6265"/>
    <lineage>
        <taxon>Eukaryota</taxon>
        <taxon>Metazoa</taxon>
        <taxon>Ecdysozoa</taxon>
        <taxon>Nematoda</taxon>
        <taxon>Chromadorea</taxon>
        <taxon>Rhabditida</taxon>
        <taxon>Spirurina</taxon>
        <taxon>Ascaridomorpha</taxon>
        <taxon>Ascaridoidea</taxon>
        <taxon>Toxocaridae</taxon>
        <taxon>Toxocara</taxon>
    </lineage>
</organism>
<keyword evidence="3" id="KW-1185">Reference proteome</keyword>
<reference evidence="4" key="1">
    <citation type="submission" date="2016-06" db="UniProtKB">
        <authorList>
            <consortium name="WormBaseParasite"/>
        </authorList>
    </citation>
    <scope>IDENTIFICATION</scope>
</reference>
<accession>A0A183VG68</accession>
<reference evidence="2 3" key="2">
    <citation type="submission" date="2018-11" db="EMBL/GenBank/DDBJ databases">
        <authorList>
            <consortium name="Pathogen Informatics"/>
        </authorList>
    </citation>
    <scope>NUCLEOTIDE SEQUENCE [LARGE SCALE GENOMIC DNA]</scope>
</reference>
<dbReference type="EMBL" id="UYWY01027418">
    <property type="protein sequence ID" value="VDM51059.1"/>
    <property type="molecule type" value="Genomic_DNA"/>
</dbReference>
<feature type="region of interest" description="Disordered" evidence="1">
    <location>
        <begin position="1"/>
        <end position="32"/>
    </location>
</feature>
<feature type="compositionally biased region" description="Polar residues" evidence="1">
    <location>
        <begin position="11"/>
        <end position="20"/>
    </location>
</feature>
<name>A0A183VG68_TOXCA</name>
<evidence type="ECO:0000256" key="1">
    <source>
        <dbReference type="SAM" id="MobiDB-lite"/>
    </source>
</evidence>
<dbReference type="Proteomes" id="UP000050794">
    <property type="component" value="Unassembled WGS sequence"/>
</dbReference>
<proteinExistence type="predicted"/>
<dbReference type="WBParaSite" id="TCNE_0001974201-mRNA-1">
    <property type="protein sequence ID" value="TCNE_0001974201-mRNA-1"/>
    <property type="gene ID" value="TCNE_0001974201"/>
</dbReference>
<sequence>MFSCIQHNDETSITESLSQSDSEEASPSPPILLRQKSTSSLRRLDAWIGYLLKEGYFARFIYVNTSLE</sequence>
<dbReference type="AlphaFoldDB" id="A0A183VG68"/>
<evidence type="ECO:0000313" key="4">
    <source>
        <dbReference type="WBParaSite" id="TCNE_0001974201-mRNA-1"/>
    </source>
</evidence>